<dbReference type="GO" id="GO:0004568">
    <property type="term" value="F:chitinase activity"/>
    <property type="evidence" value="ECO:0007669"/>
    <property type="project" value="TreeGrafter"/>
</dbReference>
<dbReference type="FunFam" id="3.10.50.10:FF:000003">
    <property type="entry name" value="Class V chitinase CHIT5b"/>
    <property type="match status" value="1"/>
</dbReference>
<dbReference type="PANTHER" id="PTHR11177">
    <property type="entry name" value="CHITINASE"/>
    <property type="match status" value="1"/>
</dbReference>
<dbReference type="CDD" id="cd02879">
    <property type="entry name" value="GH18_plant_chitinase_class_V"/>
    <property type="match status" value="1"/>
</dbReference>
<dbReference type="Gene3D" id="3.10.50.10">
    <property type="match status" value="1"/>
</dbReference>
<evidence type="ECO:0000256" key="1">
    <source>
        <dbReference type="ARBA" id="ARBA00008682"/>
    </source>
</evidence>
<dbReference type="InterPro" id="IPR001579">
    <property type="entry name" value="Glyco_hydro_18_chit_AS"/>
</dbReference>
<protein>
    <recommendedName>
        <fullName evidence="8">GH18 domain-containing protein</fullName>
    </recommendedName>
</protein>
<dbReference type="EMBL" id="BTGU01000025">
    <property type="protein sequence ID" value="GMN47164.1"/>
    <property type="molecule type" value="Genomic_DNA"/>
</dbReference>
<keyword evidence="5 6" id="KW-0326">Glycosidase</keyword>
<dbReference type="AlphaFoldDB" id="A0AA88A7E6"/>
<evidence type="ECO:0000313" key="10">
    <source>
        <dbReference type="Proteomes" id="UP001187192"/>
    </source>
</evidence>
<keyword evidence="3 6" id="KW-0378">Hydrolase</keyword>
<dbReference type="PROSITE" id="PS51257">
    <property type="entry name" value="PROKAR_LIPOPROTEIN"/>
    <property type="match status" value="1"/>
</dbReference>
<dbReference type="GO" id="GO:0008061">
    <property type="term" value="F:chitin binding"/>
    <property type="evidence" value="ECO:0007669"/>
    <property type="project" value="InterPro"/>
</dbReference>
<keyword evidence="4" id="KW-0325">Glycoprotein</keyword>
<proteinExistence type="inferred from homology"/>
<keyword evidence="10" id="KW-1185">Reference proteome</keyword>
<evidence type="ECO:0000256" key="4">
    <source>
        <dbReference type="ARBA" id="ARBA00023180"/>
    </source>
</evidence>
<evidence type="ECO:0000259" key="8">
    <source>
        <dbReference type="PROSITE" id="PS51910"/>
    </source>
</evidence>
<dbReference type="SMART" id="SM00636">
    <property type="entry name" value="Glyco_18"/>
    <property type="match status" value="1"/>
</dbReference>
<evidence type="ECO:0000313" key="9">
    <source>
        <dbReference type="EMBL" id="GMN47164.1"/>
    </source>
</evidence>
<evidence type="ECO:0000256" key="2">
    <source>
        <dbReference type="ARBA" id="ARBA00022729"/>
    </source>
</evidence>
<keyword evidence="2 7" id="KW-0732">Signal</keyword>
<reference evidence="9" key="1">
    <citation type="submission" date="2023-07" db="EMBL/GenBank/DDBJ databases">
        <title>draft genome sequence of fig (Ficus carica).</title>
        <authorList>
            <person name="Takahashi T."/>
            <person name="Nishimura K."/>
        </authorList>
    </citation>
    <scope>NUCLEOTIDE SEQUENCE</scope>
</reference>
<dbReference type="InterPro" id="IPR001223">
    <property type="entry name" value="Glyco_hydro18_cat"/>
</dbReference>
<gene>
    <name evidence="9" type="ORF">TIFTF001_016345</name>
</gene>
<name>A0AA88A7E6_FICCA</name>
<dbReference type="PANTHER" id="PTHR11177:SF396">
    <property type="entry name" value="NOD FACTOR HYDROLASE PROTEIN 1"/>
    <property type="match status" value="1"/>
</dbReference>
<dbReference type="GO" id="GO:0005576">
    <property type="term" value="C:extracellular region"/>
    <property type="evidence" value="ECO:0007669"/>
    <property type="project" value="TreeGrafter"/>
</dbReference>
<dbReference type="Proteomes" id="UP001187192">
    <property type="component" value="Unassembled WGS sequence"/>
</dbReference>
<dbReference type="SUPFAM" id="SSF54556">
    <property type="entry name" value="Chitinase insertion domain"/>
    <property type="match status" value="1"/>
</dbReference>
<feature type="chain" id="PRO_5041668466" description="GH18 domain-containing protein" evidence="7">
    <location>
        <begin position="24"/>
        <end position="382"/>
    </location>
</feature>
<dbReference type="GO" id="GO:0006032">
    <property type="term" value="P:chitin catabolic process"/>
    <property type="evidence" value="ECO:0007669"/>
    <property type="project" value="TreeGrafter"/>
</dbReference>
<dbReference type="PROSITE" id="PS01095">
    <property type="entry name" value="GH18_1"/>
    <property type="match status" value="1"/>
</dbReference>
<sequence length="382" mass="41858">MAGLKLYSSLNFFLFIMASLTLAATGCPAHHRSPPDVKAAYYPSWTTTLPPSAINTSLFTHIFYAFLAPSTVTFKFELSNSTAISLENFTSTLRYAKPPAKTLFSVGGEASGDFFVRMASEDSSRSAFINSSIEVARKFGFDGVDLDWEYPKSPNETKLLGRLMWEFRNEIEKEARLTSGPPLLLTAAVYFSADFLLSDVPYSYPAASMAKSLDWINAMCYDYNGAWSNNTGPNAALFDPSSNVNTVYGLKSWIGAGMPPEKIVMGLPLHGRTWRLKDPNVSGIGALAVGPGPGNGVLTFSEVDNLVKENGSTVVYDVDTVSVYAVVNSSWIGFDNALTITTKIGFAQALGLRGYFFWALSFDKEWEISKQGNFLFLSPRFT</sequence>
<dbReference type="PROSITE" id="PS51910">
    <property type="entry name" value="GH18_2"/>
    <property type="match status" value="1"/>
</dbReference>
<dbReference type="GO" id="GO:0005975">
    <property type="term" value="P:carbohydrate metabolic process"/>
    <property type="evidence" value="ECO:0007669"/>
    <property type="project" value="InterPro"/>
</dbReference>
<evidence type="ECO:0000256" key="6">
    <source>
        <dbReference type="RuleBase" id="RU000489"/>
    </source>
</evidence>
<accession>A0AA88A7E6</accession>
<dbReference type="InterPro" id="IPR050314">
    <property type="entry name" value="Glycosyl_Hydrlase_18"/>
</dbReference>
<feature type="domain" description="GH18" evidence="8">
    <location>
        <begin position="36"/>
        <end position="379"/>
    </location>
</feature>
<dbReference type="InterPro" id="IPR011583">
    <property type="entry name" value="Chitinase_II/V-like_cat"/>
</dbReference>
<dbReference type="SUPFAM" id="SSF51445">
    <property type="entry name" value="(Trans)glycosidases"/>
    <property type="match status" value="1"/>
</dbReference>
<evidence type="ECO:0000256" key="7">
    <source>
        <dbReference type="SAM" id="SignalP"/>
    </source>
</evidence>
<dbReference type="Gene3D" id="3.20.20.80">
    <property type="entry name" value="Glycosidases"/>
    <property type="match status" value="1"/>
</dbReference>
<evidence type="ECO:0000256" key="5">
    <source>
        <dbReference type="ARBA" id="ARBA00023295"/>
    </source>
</evidence>
<organism evidence="9 10">
    <name type="scientific">Ficus carica</name>
    <name type="common">Common fig</name>
    <dbReference type="NCBI Taxonomy" id="3494"/>
    <lineage>
        <taxon>Eukaryota</taxon>
        <taxon>Viridiplantae</taxon>
        <taxon>Streptophyta</taxon>
        <taxon>Embryophyta</taxon>
        <taxon>Tracheophyta</taxon>
        <taxon>Spermatophyta</taxon>
        <taxon>Magnoliopsida</taxon>
        <taxon>eudicotyledons</taxon>
        <taxon>Gunneridae</taxon>
        <taxon>Pentapetalae</taxon>
        <taxon>rosids</taxon>
        <taxon>fabids</taxon>
        <taxon>Rosales</taxon>
        <taxon>Moraceae</taxon>
        <taxon>Ficeae</taxon>
        <taxon>Ficus</taxon>
    </lineage>
</organism>
<evidence type="ECO:0000256" key="3">
    <source>
        <dbReference type="ARBA" id="ARBA00022801"/>
    </source>
</evidence>
<dbReference type="InterPro" id="IPR029070">
    <property type="entry name" value="Chitinase_insertion_sf"/>
</dbReference>
<comment type="similarity">
    <text evidence="1">Belongs to the glycosyl hydrolase 18 family. Chitinase class V subfamily.</text>
</comment>
<dbReference type="InterPro" id="IPR017853">
    <property type="entry name" value="GH"/>
</dbReference>
<dbReference type="Pfam" id="PF00704">
    <property type="entry name" value="Glyco_hydro_18"/>
    <property type="match status" value="1"/>
</dbReference>
<feature type="signal peptide" evidence="7">
    <location>
        <begin position="1"/>
        <end position="23"/>
    </location>
</feature>
<comment type="caution">
    <text evidence="9">The sequence shown here is derived from an EMBL/GenBank/DDBJ whole genome shotgun (WGS) entry which is preliminary data.</text>
</comment>